<dbReference type="InParanoid" id="A0A0C3NRD9"/>
<evidence type="ECO:0000313" key="1">
    <source>
        <dbReference type="EMBL" id="KIO03420.1"/>
    </source>
</evidence>
<reference evidence="2" key="2">
    <citation type="submission" date="2015-01" db="EMBL/GenBank/DDBJ databases">
        <title>Evolutionary Origins and Diversification of the Mycorrhizal Mutualists.</title>
        <authorList>
            <consortium name="DOE Joint Genome Institute"/>
            <consortium name="Mycorrhizal Genomics Consortium"/>
            <person name="Kohler A."/>
            <person name="Kuo A."/>
            <person name="Nagy L.G."/>
            <person name="Floudas D."/>
            <person name="Copeland A."/>
            <person name="Barry K.W."/>
            <person name="Cichocki N."/>
            <person name="Veneault-Fourrey C."/>
            <person name="LaButti K."/>
            <person name="Lindquist E.A."/>
            <person name="Lipzen A."/>
            <person name="Lundell T."/>
            <person name="Morin E."/>
            <person name="Murat C."/>
            <person name="Riley R."/>
            <person name="Ohm R."/>
            <person name="Sun H."/>
            <person name="Tunlid A."/>
            <person name="Henrissat B."/>
            <person name="Grigoriev I.V."/>
            <person name="Hibbett D.S."/>
            <person name="Martin F."/>
        </authorList>
    </citation>
    <scope>NUCLEOTIDE SEQUENCE [LARGE SCALE GENOMIC DNA]</scope>
    <source>
        <strain evidence="2">Marx 270</strain>
    </source>
</reference>
<protein>
    <submittedName>
        <fullName evidence="1">Uncharacterized protein</fullName>
    </submittedName>
</protein>
<name>A0A0C3NRD9_PISTI</name>
<dbReference type="HOGENOM" id="CLU_3088223_0_0_1"/>
<dbReference type="Proteomes" id="UP000054217">
    <property type="component" value="Unassembled WGS sequence"/>
</dbReference>
<reference evidence="1 2" key="1">
    <citation type="submission" date="2014-04" db="EMBL/GenBank/DDBJ databases">
        <authorList>
            <consortium name="DOE Joint Genome Institute"/>
            <person name="Kuo A."/>
            <person name="Kohler A."/>
            <person name="Costa M.D."/>
            <person name="Nagy L.G."/>
            <person name="Floudas D."/>
            <person name="Copeland A."/>
            <person name="Barry K.W."/>
            <person name="Cichocki N."/>
            <person name="Veneault-Fourrey C."/>
            <person name="LaButti K."/>
            <person name="Lindquist E.A."/>
            <person name="Lipzen A."/>
            <person name="Lundell T."/>
            <person name="Morin E."/>
            <person name="Murat C."/>
            <person name="Sun H."/>
            <person name="Tunlid A."/>
            <person name="Henrissat B."/>
            <person name="Grigoriev I.V."/>
            <person name="Hibbett D.S."/>
            <person name="Martin F."/>
            <person name="Nordberg H.P."/>
            <person name="Cantor M.N."/>
            <person name="Hua S.X."/>
        </authorList>
    </citation>
    <scope>NUCLEOTIDE SEQUENCE [LARGE SCALE GENOMIC DNA]</scope>
    <source>
        <strain evidence="1 2">Marx 270</strain>
    </source>
</reference>
<dbReference type="EMBL" id="KN831976">
    <property type="protein sequence ID" value="KIO03420.1"/>
    <property type="molecule type" value="Genomic_DNA"/>
</dbReference>
<dbReference type="AlphaFoldDB" id="A0A0C3NRD9"/>
<accession>A0A0C3NRD9</accession>
<keyword evidence="2" id="KW-1185">Reference proteome</keyword>
<evidence type="ECO:0000313" key="2">
    <source>
        <dbReference type="Proteomes" id="UP000054217"/>
    </source>
</evidence>
<proteinExistence type="predicted"/>
<organism evidence="1 2">
    <name type="scientific">Pisolithus tinctorius Marx 270</name>
    <dbReference type="NCBI Taxonomy" id="870435"/>
    <lineage>
        <taxon>Eukaryota</taxon>
        <taxon>Fungi</taxon>
        <taxon>Dikarya</taxon>
        <taxon>Basidiomycota</taxon>
        <taxon>Agaricomycotina</taxon>
        <taxon>Agaricomycetes</taxon>
        <taxon>Agaricomycetidae</taxon>
        <taxon>Boletales</taxon>
        <taxon>Sclerodermatineae</taxon>
        <taxon>Pisolithaceae</taxon>
        <taxon>Pisolithus</taxon>
    </lineage>
</organism>
<gene>
    <name evidence="1" type="ORF">M404DRAFT_1001337</name>
</gene>
<sequence>MYCFGLDKEFDTLFTSGGLTGKLSDGLNRHRLPVKEYGQCNRRQPPAAKPVS</sequence>